<name>A0A382YM33_9ZZZZ</name>
<evidence type="ECO:0000313" key="1">
    <source>
        <dbReference type="EMBL" id="SVD84150.1"/>
    </source>
</evidence>
<feature type="non-terminal residue" evidence="1">
    <location>
        <position position="1"/>
    </location>
</feature>
<organism evidence="1">
    <name type="scientific">marine metagenome</name>
    <dbReference type="NCBI Taxonomy" id="408172"/>
    <lineage>
        <taxon>unclassified sequences</taxon>
        <taxon>metagenomes</taxon>
        <taxon>ecological metagenomes</taxon>
    </lineage>
</organism>
<sequence>SSALSNIHIIFNNSISTNIDILT</sequence>
<dbReference type="EMBL" id="UINC01176831">
    <property type="protein sequence ID" value="SVD84150.1"/>
    <property type="molecule type" value="Genomic_DNA"/>
</dbReference>
<dbReference type="AlphaFoldDB" id="A0A382YM33"/>
<proteinExistence type="predicted"/>
<protein>
    <submittedName>
        <fullName evidence="1">Uncharacterized protein</fullName>
    </submittedName>
</protein>
<accession>A0A382YM33</accession>
<gene>
    <name evidence="1" type="ORF">METZ01_LOCUS437004</name>
</gene>
<reference evidence="1" key="1">
    <citation type="submission" date="2018-05" db="EMBL/GenBank/DDBJ databases">
        <authorList>
            <person name="Lanie J.A."/>
            <person name="Ng W.-L."/>
            <person name="Kazmierczak K.M."/>
            <person name="Andrzejewski T.M."/>
            <person name="Davidsen T.M."/>
            <person name="Wayne K.J."/>
            <person name="Tettelin H."/>
            <person name="Glass J.I."/>
            <person name="Rusch D."/>
            <person name="Podicherti R."/>
            <person name="Tsui H.-C.T."/>
            <person name="Winkler M.E."/>
        </authorList>
    </citation>
    <scope>NUCLEOTIDE SEQUENCE</scope>
</reference>